<dbReference type="InterPro" id="IPR014222">
    <property type="entry name" value="Cyt_c_oxidase_su2"/>
</dbReference>
<dbReference type="InterPro" id="IPR008972">
    <property type="entry name" value="Cupredoxin"/>
</dbReference>
<comment type="similarity">
    <text evidence="2">Belongs to the cytochrome c oxidase subunit 2 family.</text>
</comment>
<dbReference type="Gene3D" id="1.10.287.90">
    <property type="match status" value="1"/>
</dbReference>
<keyword evidence="5" id="KW-0679">Respiratory chain</keyword>
<accession>A0AAV3T250</accession>
<gene>
    <name evidence="16" type="primary">coxB</name>
    <name evidence="16" type="ORF">GCM10009019_16980</name>
</gene>
<dbReference type="SUPFAM" id="SSF81464">
    <property type="entry name" value="Cytochrome c oxidase subunit II-like, transmembrane region"/>
    <property type="match status" value="1"/>
</dbReference>
<dbReference type="PROSITE" id="PS00078">
    <property type="entry name" value="COX2"/>
    <property type="match status" value="1"/>
</dbReference>
<dbReference type="PROSITE" id="PS50857">
    <property type="entry name" value="COX2_CUA"/>
    <property type="match status" value="1"/>
</dbReference>
<dbReference type="PRINTS" id="PR01166">
    <property type="entry name" value="CYCOXIDASEII"/>
</dbReference>
<reference evidence="16 17" key="1">
    <citation type="journal article" date="2019" name="Int. J. Syst. Evol. Microbiol.">
        <title>The Global Catalogue of Microorganisms (GCM) 10K type strain sequencing project: providing services to taxonomists for standard genome sequencing and annotation.</title>
        <authorList>
            <consortium name="The Broad Institute Genomics Platform"/>
            <consortium name="The Broad Institute Genome Sequencing Center for Infectious Disease"/>
            <person name="Wu L."/>
            <person name="Ma J."/>
        </authorList>
    </citation>
    <scope>NUCLEOTIDE SEQUENCE [LARGE SCALE GENOMIC DNA]</scope>
    <source>
        <strain evidence="16 17">JCM 16327</strain>
    </source>
</reference>
<dbReference type="RefSeq" id="WP_227260553.1">
    <property type="nucleotide sequence ID" value="NZ_BAAADU010000002.1"/>
</dbReference>
<comment type="subcellular location">
    <subcellularLocation>
        <location evidence="1">Membrane</location>
        <topology evidence="1">Multi-pass membrane protein</topology>
    </subcellularLocation>
</comment>
<dbReference type="InterPro" id="IPR036257">
    <property type="entry name" value="Cyt_c_oxidase_su2_TM_sf"/>
</dbReference>
<protein>
    <recommendedName>
        <fullName evidence="3">cytochrome-c oxidase</fullName>
        <ecNumber evidence="3">7.1.1.9</ecNumber>
    </recommendedName>
    <alternativeName>
        <fullName evidence="13">Cytochrome c oxidase polypeptide II</fullName>
    </alternativeName>
</protein>
<dbReference type="InterPro" id="IPR001505">
    <property type="entry name" value="Copper_CuA"/>
</dbReference>
<dbReference type="InterPro" id="IPR011759">
    <property type="entry name" value="Cyt_c_oxidase_su2_TM_dom"/>
</dbReference>
<dbReference type="PANTHER" id="PTHR22888:SF9">
    <property type="entry name" value="CYTOCHROME C OXIDASE SUBUNIT 2"/>
    <property type="match status" value="1"/>
</dbReference>
<keyword evidence="10 14" id="KW-1133">Transmembrane helix</keyword>
<evidence type="ECO:0000313" key="17">
    <source>
        <dbReference type="Proteomes" id="UP001500194"/>
    </source>
</evidence>
<dbReference type="GO" id="GO:0042773">
    <property type="term" value="P:ATP synthesis coupled electron transport"/>
    <property type="evidence" value="ECO:0007669"/>
    <property type="project" value="TreeGrafter"/>
</dbReference>
<organism evidence="16 17">
    <name type="scientific">Salarchaeum japonicum</name>
    <dbReference type="NCBI Taxonomy" id="555573"/>
    <lineage>
        <taxon>Archaea</taxon>
        <taxon>Methanobacteriati</taxon>
        <taxon>Methanobacteriota</taxon>
        <taxon>Stenosarchaea group</taxon>
        <taxon>Halobacteria</taxon>
        <taxon>Halobacteriales</taxon>
        <taxon>Halobacteriaceae</taxon>
    </lineage>
</organism>
<feature type="transmembrane region" description="Helical" evidence="14">
    <location>
        <begin position="83"/>
        <end position="102"/>
    </location>
</feature>
<keyword evidence="11" id="KW-0186">Copper</keyword>
<dbReference type="GO" id="GO:0016020">
    <property type="term" value="C:membrane"/>
    <property type="evidence" value="ECO:0007669"/>
    <property type="project" value="UniProtKB-SubCell"/>
</dbReference>
<dbReference type="GO" id="GO:0004129">
    <property type="term" value="F:cytochrome-c oxidase activity"/>
    <property type="evidence" value="ECO:0007669"/>
    <property type="project" value="UniProtKB-EC"/>
</dbReference>
<dbReference type="Pfam" id="PF00116">
    <property type="entry name" value="COX2"/>
    <property type="match status" value="1"/>
</dbReference>
<comment type="caution">
    <text evidence="16">The sequence shown here is derived from an EMBL/GenBank/DDBJ whole genome shotgun (WGS) entry which is preliminary data.</text>
</comment>
<evidence type="ECO:0000256" key="1">
    <source>
        <dbReference type="ARBA" id="ARBA00004141"/>
    </source>
</evidence>
<dbReference type="Pfam" id="PF02790">
    <property type="entry name" value="COX2_TM"/>
    <property type="match status" value="1"/>
</dbReference>
<evidence type="ECO:0000256" key="9">
    <source>
        <dbReference type="ARBA" id="ARBA00022982"/>
    </source>
</evidence>
<dbReference type="PANTHER" id="PTHR22888">
    <property type="entry name" value="CYTOCHROME C OXIDASE, SUBUNIT II"/>
    <property type="match status" value="1"/>
</dbReference>
<keyword evidence="8" id="KW-1278">Translocase</keyword>
<dbReference type="Proteomes" id="UP001500194">
    <property type="component" value="Unassembled WGS sequence"/>
</dbReference>
<keyword evidence="9" id="KW-0249">Electron transport</keyword>
<feature type="domain" description="Cytochrome oxidase subunit II copper A binding" evidence="15">
    <location>
        <begin position="121"/>
        <end position="250"/>
    </location>
</feature>
<keyword evidence="4" id="KW-0813">Transport</keyword>
<keyword evidence="17" id="KW-1185">Reference proteome</keyword>
<keyword evidence="7" id="KW-0479">Metal-binding</keyword>
<dbReference type="GeneID" id="68573625"/>
<dbReference type="InterPro" id="IPR045187">
    <property type="entry name" value="CcO_II"/>
</dbReference>
<evidence type="ECO:0000256" key="10">
    <source>
        <dbReference type="ARBA" id="ARBA00022989"/>
    </source>
</evidence>
<evidence type="ECO:0000259" key="15">
    <source>
        <dbReference type="PROSITE" id="PS50857"/>
    </source>
</evidence>
<evidence type="ECO:0000256" key="13">
    <source>
        <dbReference type="ARBA" id="ARBA00031389"/>
    </source>
</evidence>
<feature type="transmembrane region" description="Helical" evidence="14">
    <location>
        <begin position="42"/>
        <end position="62"/>
    </location>
</feature>
<dbReference type="GO" id="GO:0016491">
    <property type="term" value="F:oxidoreductase activity"/>
    <property type="evidence" value="ECO:0007669"/>
    <property type="project" value="InterPro"/>
</dbReference>
<evidence type="ECO:0000256" key="12">
    <source>
        <dbReference type="ARBA" id="ARBA00023136"/>
    </source>
</evidence>
<proteinExistence type="inferred from homology"/>
<dbReference type="InterPro" id="IPR002429">
    <property type="entry name" value="CcO_II-like_C"/>
</dbReference>
<dbReference type="EMBL" id="BAAADU010000002">
    <property type="protein sequence ID" value="GAA0654058.1"/>
    <property type="molecule type" value="Genomic_DNA"/>
</dbReference>
<evidence type="ECO:0000256" key="3">
    <source>
        <dbReference type="ARBA" id="ARBA00012949"/>
    </source>
</evidence>
<evidence type="ECO:0000256" key="4">
    <source>
        <dbReference type="ARBA" id="ARBA00022448"/>
    </source>
</evidence>
<dbReference type="AlphaFoldDB" id="A0AAV3T250"/>
<dbReference type="SUPFAM" id="SSF49503">
    <property type="entry name" value="Cupredoxins"/>
    <property type="match status" value="1"/>
</dbReference>
<evidence type="ECO:0000256" key="5">
    <source>
        <dbReference type="ARBA" id="ARBA00022660"/>
    </source>
</evidence>
<evidence type="ECO:0000256" key="11">
    <source>
        <dbReference type="ARBA" id="ARBA00023008"/>
    </source>
</evidence>
<evidence type="ECO:0000256" key="7">
    <source>
        <dbReference type="ARBA" id="ARBA00022723"/>
    </source>
</evidence>
<dbReference type="NCBIfam" id="TIGR02866">
    <property type="entry name" value="CoxB"/>
    <property type="match status" value="1"/>
</dbReference>
<dbReference type="EC" id="7.1.1.9" evidence="3"/>
<dbReference type="GO" id="GO:0005507">
    <property type="term" value="F:copper ion binding"/>
    <property type="evidence" value="ECO:0007669"/>
    <property type="project" value="InterPro"/>
</dbReference>
<evidence type="ECO:0000256" key="2">
    <source>
        <dbReference type="ARBA" id="ARBA00007866"/>
    </source>
</evidence>
<dbReference type="Gene3D" id="2.60.40.420">
    <property type="entry name" value="Cupredoxins - blue copper proteins"/>
    <property type="match status" value="1"/>
</dbReference>
<keyword evidence="6 14" id="KW-0812">Transmembrane</keyword>
<evidence type="ECO:0000256" key="8">
    <source>
        <dbReference type="ARBA" id="ARBA00022967"/>
    </source>
</evidence>
<keyword evidence="12 14" id="KW-0472">Membrane</keyword>
<evidence type="ECO:0000313" key="16">
    <source>
        <dbReference type="EMBL" id="GAA0654058.1"/>
    </source>
</evidence>
<sequence length="260" mass="27911">MRGKRLVSLTVAGLGLLALAVAPAAAAPSNSLDAINGVSNVLLAAALPITILVEAALFYTVWKFRKSDEAKPTKENRRLEITWTAATAVVLLFVGLAAYGGLAAPGVTTTGDTVNDTMAQEDPVVVDVIAYQWGWRFEYPVGNETVTVNGTEQTLTNFTVNSQMVLPDDRTVVLRLHSEDVLHAVHVPDLGLKQDVMPSRVNVMQTTLDDAERDQPYVLYCAEFCGAAHSQMLGSVQVVSDSEYQQFLAENGATNTTADA</sequence>
<name>A0AAV3T250_9EURY</name>
<evidence type="ECO:0000256" key="14">
    <source>
        <dbReference type="SAM" id="Phobius"/>
    </source>
</evidence>
<evidence type="ECO:0000256" key="6">
    <source>
        <dbReference type="ARBA" id="ARBA00022692"/>
    </source>
</evidence>